<accession>A0AAU8EG92</accession>
<keyword evidence="1 4" id="KW-0696">RNA-directed RNA polymerase</keyword>
<sequence>MFVRLSNSLNRDGITFKTKYVEELVKATVRGIRVVLICDGYIMKSNAEQKSIDHIVDLFVPLDDAQAVKCFKYLTAVYMPMVGRDDQMPERPEFLTENSTMFVGEYGSFINRRMQGSRGTRPTKEFLGTRTVSRRAISLAMSILQLKRYMPALPESLKLEARQGLKKRLTSAAKSPRTLVDQVARTANELFPPGWDKDIPIPKYVVSKASCAEYSRSQGGSQAFVFSEERPGTKCHTNQLLGIHEHLDTWIASGAEEYDLPAHPNAPSVAEYEDLAIRNMPDVFKAVVEIVEDPLKARVITKNTWVCTILKPLQKLIHGHLRKHECFKLIGQTIDEEIMNQLLRFDGSKWVSGDYSAATDNFHSDVTEASIEVILGNMRGKLSRRPEIMMIAKKSLTGLTIIDTVLGVSYIMARGQLMGSLLSFPILCLVNFAIWRHSTEQAYGTACNGMGLGGEFDHVLINGDDIGFSATPHHYKVWKDLVPQVGLEPSMGKNYFSDEFITLNTRVYRENDEGRLTEVRFLNVGLLKRGGSDAKNGQTQLGKVEALGTMHDDFVRGAQYKGAASQLFISHWKDLLKTTVRNLFGPREHGGLGAKPVPGSKGASVAGYSWRQKIISELLRDQKVRLPASGLLPLYQRYQTAYLEKRFPGLTEAREEDLPLAPIGQEWVDRTDSVEDSSASFRTLLSWIAPYGDIDRPQHDFWRKCAAFAKRRRYCHSVNNWQLDAYLEVPVKKGLFQLISSEWLEELSYYDLGEEDAMFC</sequence>
<keyword evidence="3" id="KW-0548">Nucleotidyltransferase</keyword>
<evidence type="ECO:0000313" key="4">
    <source>
        <dbReference type="EMBL" id="XCG98032.1"/>
    </source>
</evidence>
<dbReference type="GO" id="GO:0003968">
    <property type="term" value="F:RNA-directed RNA polymerase activity"/>
    <property type="evidence" value="ECO:0007669"/>
    <property type="project" value="UniProtKB-KW"/>
</dbReference>
<evidence type="ECO:0000256" key="3">
    <source>
        <dbReference type="ARBA" id="ARBA00022695"/>
    </source>
</evidence>
<name>A0AAU8EG92_9VIRU</name>
<organism evidence="4">
    <name type="scientific">Amanita vidua narlivirus 1</name>
    <dbReference type="NCBI Taxonomy" id="3231081"/>
    <lineage>
        <taxon>Viruses</taxon>
        <taxon>Riboviria</taxon>
        <taxon>Orthornavirae</taxon>
        <taxon>Lenarviricota</taxon>
    </lineage>
</organism>
<dbReference type="InterPro" id="IPR043502">
    <property type="entry name" value="DNA/RNA_pol_sf"/>
</dbReference>
<protein>
    <submittedName>
        <fullName evidence="4">RNA-dependent RNA polymerase</fullName>
    </submittedName>
</protein>
<dbReference type="EMBL" id="PP921327">
    <property type="protein sequence ID" value="XCG98032.1"/>
    <property type="molecule type" value="Genomic_RNA"/>
</dbReference>
<evidence type="ECO:0000256" key="2">
    <source>
        <dbReference type="ARBA" id="ARBA00022679"/>
    </source>
</evidence>
<keyword evidence="2" id="KW-0808">Transferase</keyword>
<evidence type="ECO:0000256" key="1">
    <source>
        <dbReference type="ARBA" id="ARBA00022484"/>
    </source>
</evidence>
<reference evidence="4" key="1">
    <citation type="submission" date="2024-06" db="EMBL/GenBank/DDBJ databases">
        <title>Complete genome analyses of a novel narlivirus identified in the ectomycorrhizal fungus Amanita vidua.</title>
        <authorList>
            <person name="Akata I."/>
            <person name="Kumru E."/>
            <person name="Edis G."/>
            <person name="Sahin E."/>
        </authorList>
    </citation>
    <scope>NUCLEOTIDE SEQUENCE</scope>
    <source>
        <strain evidence="4">ANK VIR 130</strain>
    </source>
</reference>
<proteinExistence type="predicted"/>
<dbReference type="SUPFAM" id="SSF56672">
    <property type="entry name" value="DNA/RNA polymerases"/>
    <property type="match status" value="1"/>
</dbReference>